<evidence type="ECO:0000313" key="12">
    <source>
        <dbReference type="Proteomes" id="UP000520814"/>
    </source>
</evidence>
<keyword evidence="8" id="KW-0671">Queuosine biosynthesis</keyword>
<protein>
    <recommendedName>
        <fullName evidence="3 8">6-carboxy-5,6,7,8-tetrahydropterin synthase</fullName>
        <ecNumber evidence="8">4.-.-.-</ecNumber>
    </recommendedName>
</protein>
<evidence type="ECO:0000256" key="8">
    <source>
        <dbReference type="PIRNR" id="PIRNR006113"/>
    </source>
</evidence>
<evidence type="ECO:0000256" key="9">
    <source>
        <dbReference type="PIRSR" id="PIRSR006113-1"/>
    </source>
</evidence>
<evidence type="ECO:0000256" key="3">
    <source>
        <dbReference type="ARBA" id="ARBA00018141"/>
    </source>
</evidence>
<feature type="binding site" evidence="10">
    <location>
        <position position="14"/>
    </location>
    <ligand>
        <name>Zn(2+)</name>
        <dbReference type="ChEBI" id="CHEBI:29105"/>
    </ligand>
</feature>
<dbReference type="UniPathway" id="UPA00391"/>
<dbReference type="Gene3D" id="3.30.479.10">
    <property type="entry name" value="6-pyruvoyl tetrahydropterin synthase/QueD"/>
    <property type="match status" value="1"/>
</dbReference>
<dbReference type="EMBL" id="JACHGW010000002">
    <property type="protein sequence ID" value="MBB6050089.1"/>
    <property type="molecule type" value="Genomic_DNA"/>
</dbReference>
<evidence type="ECO:0000256" key="2">
    <source>
        <dbReference type="ARBA" id="ARBA00008900"/>
    </source>
</evidence>
<comment type="similarity">
    <text evidence="2 8">Belongs to the PTPS family. QueD subfamily.</text>
</comment>
<dbReference type="PIRSF" id="PIRSF006113">
    <property type="entry name" value="PTP_synth"/>
    <property type="match status" value="1"/>
</dbReference>
<dbReference type="PANTHER" id="PTHR12589:SF7">
    <property type="entry name" value="6-PYRUVOYL TETRAHYDROBIOPTERIN SYNTHASE"/>
    <property type="match status" value="1"/>
</dbReference>
<gene>
    <name evidence="11" type="ORF">HNQ39_001880</name>
</gene>
<evidence type="ECO:0000256" key="6">
    <source>
        <dbReference type="ARBA" id="ARBA00023239"/>
    </source>
</evidence>
<dbReference type="GO" id="GO:0008616">
    <property type="term" value="P:tRNA queuosine(34) biosynthetic process"/>
    <property type="evidence" value="ECO:0007669"/>
    <property type="project" value="UniProtKB-KW"/>
</dbReference>
<dbReference type="InterPro" id="IPR038418">
    <property type="entry name" value="6-PTP_synth/QueD_sf"/>
</dbReference>
<dbReference type="Proteomes" id="UP000520814">
    <property type="component" value="Unassembled WGS sequence"/>
</dbReference>
<keyword evidence="12" id="KW-1185">Reference proteome</keyword>
<evidence type="ECO:0000256" key="10">
    <source>
        <dbReference type="PIRSR" id="PIRSR006113-2"/>
    </source>
</evidence>
<feature type="binding site" evidence="10">
    <location>
        <position position="27"/>
    </location>
    <ligand>
        <name>Zn(2+)</name>
        <dbReference type="ChEBI" id="CHEBI:29105"/>
    </ligand>
</feature>
<comment type="pathway">
    <text evidence="1 8">Purine metabolism; 7-cyano-7-deazaguanine biosynthesis.</text>
</comment>
<dbReference type="SUPFAM" id="SSF55620">
    <property type="entry name" value="Tetrahydrobiopterin biosynthesis enzymes-like"/>
    <property type="match status" value="1"/>
</dbReference>
<feature type="binding site" evidence="10">
    <location>
        <position position="29"/>
    </location>
    <ligand>
        <name>Zn(2+)</name>
        <dbReference type="ChEBI" id="CHEBI:29105"/>
    </ligand>
</feature>
<feature type="active site" description="Charge relay system" evidence="9">
    <location>
        <position position="67"/>
    </location>
</feature>
<evidence type="ECO:0000256" key="7">
    <source>
        <dbReference type="ARBA" id="ARBA00048807"/>
    </source>
</evidence>
<dbReference type="InterPro" id="IPR007115">
    <property type="entry name" value="6-PTP_synth/QueD"/>
</dbReference>
<accession>A0A7W9W560</accession>
<evidence type="ECO:0000256" key="4">
    <source>
        <dbReference type="ARBA" id="ARBA00022723"/>
    </source>
</evidence>
<evidence type="ECO:0000256" key="5">
    <source>
        <dbReference type="ARBA" id="ARBA00022833"/>
    </source>
</evidence>
<reference evidence="11 12" key="1">
    <citation type="submission" date="2020-08" db="EMBL/GenBank/DDBJ databases">
        <title>Genomic Encyclopedia of Type Strains, Phase IV (KMG-IV): sequencing the most valuable type-strain genomes for metagenomic binning, comparative biology and taxonomic classification.</title>
        <authorList>
            <person name="Goeker M."/>
        </authorList>
    </citation>
    <scope>NUCLEOTIDE SEQUENCE [LARGE SCALE GENOMIC DNA]</scope>
    <source>
        <strain evidence="11 12">DSM 23562</strain>
    </source>
</reference>
<organism evidence="11 12">
    <name type="scientific">Armatimonas rosea</name>
    <dbReference type="NCBI Taxonomy" id="685828"/>
    <lineage>
        <taxon>Bacteria</taxon>
        <taxon>Bacillati</taxon>
        <taxon>Armatimonadota</taxon>
        <taxon>Armatimonadia</taxon>
        <taxon>Armatimonadales</taxon>
        <taxon>Armatimonadaceae</taxon>
        <taxon>Armatimonas</taxon>
    </lineage>
</organism>
<feature type="active site" description="Proton acceptor" evidence="9">
    <location>
        <position position="23"/>
    </location>
</feature>
<dbReference type="Pfam" id="PF01242">
    <property type="entry name" value="PTPS"/>
    <property type="match status" value="1"/>
</dbReference>
<feature type="active site" description="Charge relay system" evidence="9">
    <location>
        <position position="111"/>
    </location>
</feature>
<comment type="caution">
    <text evidence="11">The sequence shown here is derived from an EMBL/GenBank/DDBJ whole genome shotgun (WGS) entry which is preliminary data.</text>
</comment>
<dbReference type="PANTHER" id="PTHR12589">
    <property type="entry name" value="PYRUVOYL TETRAHYDROBIOPTERIN SYNTHASE"/>
    <property type="match status" value="1"/>
</dbReference>
<name>A0A7W9W560_ARMRO</name>
<keyword evidence="4 8" id="KW-0479">Metal-binding</keyword>
<keyword evidence="5 8" id="KW-0862">Zinc</keyword>
<keyword evidence="6 8" id="KW-0456">Lyase</keyword>
<comment type="cofactor">
    <cofactor evidence="8 10">
        <name>Zn(2+)</name>
        <dbReference type="ChEBI" id="CHEBI:29105"/>
    </cofactor>
    <text evidence="8 10">Binds 1 zinc ion per subunit.</text>
</comment>
<dbReference type="RefSeq" id="WP_184194366.1">
    <property type="nucleotide sequence ID" value="NZ_JACHGW010000002.1"/>
</dbReference>
<comment type="catalytic activity">
    <reaction evidence="7 8">
        <text>7,8-dihydroneopterin 3'-triphosphate + H2O = 6-carboxy-5,6,7,8-tetrahydropterin + triphosphate + acetaldehyde + 2 H(+)</text>
        <dbReference type="Rhea" id="RHEA:27966"/>
        <dbReference type="ChEBI" id="CHEBI:15343"/>
        <dbReference type="ChEBI" id="CHEBI:15377"/>
        <dbReference type="ChEBI" id="CHEBI:15378"/>
        <dbReference type="ChEBI" id="CHEBI:18036"/>
        <dbReference type="ChEBI" id="CHEBI:58462"/>
        <dbReference type="ChEBI" id="CHEBI:61032"/>
        <dbReference type="EC" id="4.1.2.50"/>
    </reaction>
</comment>
<dbReference type="GO" id="GO:0070497">
    <property type="term" value="F:6-carboxytetrahydropterin synthase activity"/>
    <property type="evidence" value="ECO:0007669"/>
    <property type="project" value="UniProtKB-EC"/>
</dbReference>
<proteinExistence type="inferred from homology"/>
<dbReference type="AlphaFoldDB" id="A0A7W9W560"/>
<sequence length="126" mass="13884">MYELVVERHFSAAHFLPNYPGPCSRLHGHNFIVRVYVRGAQLDAMGMLVDFGVLKKALLALLEELDHYNLNDLPAFAADNPTTENVARWIADELGKQALGGATVHKVEVWETPGQAAAYYPLPPAA</sequence>
<dbReference type="GO" id="GO:0046872">
    <property type="term" value="F:metal ion binding"/>
    <property type="evidence" value="ECO:0007669"/>
    <property type="project" value="UniProtKB-KW"/>
</dbReference>
<evidence type="ECO:0000256" key="1">
    <source>
        <dbReference type="ARBA" id="ARBA00005061"/>
    </source>
</evidence>
<evidence type="ECO:0000313" key="11">
    <source>
        <dbReference type="EMBL" id="MBB6050089.1"/>
    </source>
</evidence>
<dbReference type="EC" id="4.-.-.-" evidence="8"/>
<dbReference type="NCBIfam" id="TIGR03367">
    <property type="entry name" value="queuosine_QueD"/>
    <property type="match status" value="1"/>
</dbReference>